<keyword evidence="22" id="KW-1185">Reference proteome</keyword>
<dbReference type="CDD" id="cd00192">
    <property type="entry name" value="PTKc"/>
    <property type="match status" value="1"/>
</dbReference>
<keyword evidence="5 17" id="KW-0812">Transmembrane</keyword>
<feature type="binding site" evidence="15">
    <location>
        <position position="563"/>
    </location>
    <ligand>
        <name>ATP</name>
        <dbReference type="ChEBI" id="CHEBI:30616"/>
    </ligand>
</feature>
<accession>A0ABN8LQ78</accession>
<keyword evidence="13" id="KW-0393">Immunoglobulin domain</keyword>
<dbReference type="InterPro" id="IPR017441">
    <property type="entry name" value="Protein_kinase_ATP_BS"/>
</dbReference>
<evidence type="ECO:0000259" key="19">
    <source>
        <dbReference type="PROSITE" id="PS50835"/>
    </source>
</evidence>
<comment type="subcellular location">
    <subcellularLocation>
        <location evidence="1">Membrane</location>
        <topology evidence="1">Single-pass membrane protein</topology>
    </subcellularLocation>
</comment>
<dbReference type="InterPro" id="IPR036179">
    <property type="entry name" value="Ig-like_dom_sf"/>
</dbReference>
<dbReference type="SUPFAM" id="SSF48726">
    <property type="entry name" value="Immunoglobulin"/>
    <property type="match status" value="1"/>
</dbReference>
<dbReference type="InterPro" id="IPR003961">
    <property type="entry name" value="FN3_dom"/>
</dbReference>
<evidence type="ECO:0000256" key="6">
    <source>
        <dbReference type="ARBA" id="ARBA00022737"/>
    </source>
</evidence>
<evidence type="ECO:0000256" key="14">
    <source>
        <dbReference type="ARBA" id="ARBA00051243"/>
    </source>
</evidence>
<evidence type="ECO:0000256" key="17">
    <source>
        <dbReference type="SAM" id="Phobius"/>
    </source>
</evidence>
<feature type="domain" description="Ig-like" evidence="19">
    <location>
        <begin position="121"/>
        <end position="224"/>
    </location>
</feature>
<keyword evidence="6" id="KW-0677">Repeat</keyword>
<dbReference type="PROSITE" id="PS50853">
    <property type="entry name" value="FN3"/>
    <property type="match status" value="2"/>
</dbReference>
<evidence type="ECO:0000256" key="4">
    <source>
        <dbReference type="ARBA" id="ARBA00022679"/>
    </source>
</evidence>
<dbReference type="Gene3D" id="1.10.510.10">
    <property type="entry name" value="Transferase(Phosphotransferase) domain 1"/>
    <property type="match status" value="1"/>
</dbReference>
<dbReference type="SMART" id="SM00060">
    <property type="entry name" value="FN3"/>
    <property type="match status" value="2"/>
</dbReference>
<keyword evidence="15" id="KW-0547">Nucleotide-binding</keyword>
<evidence type="ECO:0000256" key="3">
    <source>
        <dbReference type="ARBA" id="ARBA00011902"/>
    </source>
</evidence>
<dbReference type="Pfam" id="PF13927">
    <property type="entry name" value="Ig_3"/>
    <property type="match status" value="1"/>
</dbReference>
<dbReference type="PANTHER" id="PTHR24416:SF617">
    <property type="entry name" value="RET ONCOGENE, ISOFORM A"/>
    <property type="match status" value="1"/>
</dbReference>
<feature type="compositionally biased region" description="Basic and acidic residues" evidence="16">
    <location>
        <begin position="866"/>
        <end position="880"/>
    </location>
</feature>
<dbReference type="PROSITE" id="PS50011">
    <property type="entry name" value="PROTEIN_KINASE_DOM"/>
    <property type="match status" value="1"/>
</dbReference>
<dbReference type="InterPro" id="IPR013783">
    <property type="entry name" value="Ig-like_fold"/>
</dbReference>
<evidence type="ECO:0000259" key="20">
    <source>
        <dbReference type="PROSITE" id="PS50853"/>
    </source>
</evidence>
<dbReference type="Gene3D" id="2.60.40.10">
    <property type="entry name" value="Immunoglobulins"/>
    <property type="match status" value="3"/>
</dbReference>
<dbReference type="EC" id="2.7.10.1" evidence="3"/>
<keyword evidence="4" id="KW-0808">Transferase</keyword>
<keyword evidence="7" id="KW-0418">Kinase</keyword>
<proteinExistence type="inferred from homology"/>
<evidence type="ECO:0000256" key="16">
    <source>
        <dbReference type="SAM" id="MobiDB-lite"/>
    </source>
</evidence>
<evidence type="ECO:0000259" key="18">
    <source>
        <dbReference type="PROSITE" id="PS50011"/>
    </source>
</evidence>
<dbReference type="InterPro" id="IPR003599">
    <property type="entry name" value="Ig_sub"/>
</dbReference>
<feature type="region of interest" description="Disordered" evidence="16">
    <location>
        <begin position="854"/>
        <end position="880"/>
    </location>
</feature>
<dbReference type="PROSITE" id="PS00107">
    <property type="entry name" value="PROTEIN_KINASE_ATP"/>
    <property type="match status" value="1"/>
</dbReference>
<dbReference type="PANTHER" id="PTHR24416">
    <property type="entry name" value="TYROSINE-PROTEIN KINASE RECEPTOR"/>
    <property type="match status" value="1"/>
</dbReference>
<evidence type="ECO:0000256" key="1">
    <source>
        <dbReference type="ARBA" id="ARBA00004167"/>
    </source>
</evidence>
<keyword evidence="15" id="KW-0067">ATP-binding</keyword>
<dbReference type="SMART" id="SM00219">
    <property type="entry name" value="TyrKc"/>
    <property type="match status" value="1"/>
</dbReference>
<dbReference type="InterPro" id="IPR000719">
    <property type="entry name" value="Prot_kinase_dom"/>
</dbReference>
<dbReference type="InterPro" id="IPR011009">
    <property type="entry name" value="Kinase-like_dom_sf"/>
</dbReference>
<dbReference type="CDD" id="cd00063">
    <property type="entry name" value="FN3"/>
    <property type="match status" value="2"/>
</dbReference>
<evidence type="ECO:0000256" key="10">
    <source>
        <dbReference type="ARBA" id="ARBA00023157"/>
    </source>
</evidence>
<dbReference type="InterPro" id="IPR020635">
    <property type="entry name" value="Tyr_kinase_cat_dom"/>
</dbReference>
<dbReference type="PROSITE" id="PS00109">
    <property type="entry name" value="PROTEIN_KINASE_TYR"/>
    <property type="match status" value="1"/>
</dbReference>
<evidence type="ECO:0000313" key="21">
    <source>
        <dbReference type="EMBL" id="CAH3018175.1"/>
    </source>
</evidence>
<feature type="domain" description="Protein kinase" evidence="18">
    <location>
        <begin position="532"/>
        <end position="807"/>
    </location>
</feature>
<evidence type="ECO:0000256" key="11">
    <source>
        <dbReference type="ARBA" id="ARBA00023170"/>
    </source>
</evidence>
<dbReference type="InterPro" id="IPR007110">
    <property type="entry name" value="Ig-like_dom"/>
</dbReference>
<keyword evidence="10" id="KW-1015">Disulfide bond</keyword>
<organism evidence="21 22">
    <name type="scientific">Porites evermanni</name>
    <dbReference type="NCBI Taxonomy" id="104178"/>
    <lineage>
        <taxon>Eukaryota</taxon>
        <taxon>Metazoa</taxon>
        <taxon>Cnidaria</taxon>
        <taxon>Anthozoa</taxon>
        <taxon>Hexacorallia</taxon>
        <taxon>Scleractinia</taxon>
        <taxon>Fungiina</taxon>
        <taxon>Poritidae</taxon>
        <taxon>Porites</taxon>
    </lineage>
</organism>
<dbReference type="EMBL" id="CALNXI010000080">
    <property type="protein sequence ID" value="CAH3018175.1"/>
    <property type="molecule type" value="Genomic_DNA"/>
</dbReference>
<dbReference type="InterPro" id="IPR036116">
    <property type="entry name" value="FN3_sf"/>
</dbReference>
<evidence type="ECO:0000256" key="9">
    <source>
        <dbReference type="ARBA" id="ARBA00023136"/>
    </source>
</evidence>
<dbReference type="InterPro" id="IPR050122">
    <property type="entry name" value="RTK"/>
</dbReference>
<comment type="similarity">
    <text evidence="2">Belongs to the protein kinase superfamily. CAMK Ser/Thr protein kinase family.</text>
</comment>
<evidence type="ECO:0000256" key="15">
    <source>
        <dbReference type="PROSITE-ProRule" id="PRU10141"/>
    </source>
</evidence>
<dbReference type="InterPro" id="IPR008266">
    <property type="entry name" value="Tyr_kinase_AS"/>
</dbReference>
<dbReference type="Pfam" id="PF00041">
    <property type="entry name" value="fn3"/>
    <property type="match status" value="1"/>
</dbReference>
<gene>
    <name evidence="21" type="ORF">PEVE_00041772</name>
</gene>
<dbReference type="PROSITE" id="PS50835">
    <property type="entry name" value="IG_LIKE"/>
    <property type="match status" value="1"/>
</dbReference>
<dbReference type="Pfam" id="PF07714">
    <property type="entry name" value="PK_Tyr_Ser-Thr"/>
    <property type="match status" value="1"/>
</dbReference>
<comment type="caution">
    <text evidence="21">The sequence shown here is derived from an EMBL/GenBank/DDBJ whole genome shotgun (WGS) entry which is preliminary data.</text>
</comment>
<keyword evidence="12" id="KW-0325">Glycoprotein</keyword>
<sequence>MRAHHPVGLCWIVIGLCSLSFDTLMINAQDIFRLSAEFEDASTLGISWDPLPPQNDFHGYDVMILKDNMEVRRVGVGDLMQSVKVPSLNQCFNYTVKVAANFTAGPGNYSSVEVLTRCAPPLIRPQTKKLYVMAREAAFLPCAISGFPAPTFYWIVTYPTLTVNVTLASPILVATLADGTSFPRQLTVYDNGTLHISEVNAADSSGRFQCTAINHLGSAYGNVSLVLVGDYATVNFDLTILYTDVVEENLKKNKLDLFIDQQLNSQYEEIFGDLLDEQIRNQEGELGTAKLDTSAKTLLLSLSLTAAVKEGNAAEKIQEAILKMLDLKTIGNLSVLSVIIKDVPPPPPKNFKVDESLVGVTSAVVKWETPPYADVYEISEYTVQRKLVLDNSGDFVTEKAVKVDVNEWKLTGLEPDTAYLVRVVSHRKNALKEAASAPQEFKTEKDPTLAIVLGIVVPVIVIGVIVGVFVFIKYRKRPRHEPPERRLTMDELETRDRRRNHDQYDYTGNRLAVALPETDFKRQWLEVPRAYLKIADELGSGAFGVVRKGYLMRNNKVIECAVKMLKKHGTVTELRDLYNELNIMASVGNHPNVVSLIGACSEDGPLWVIVKFAENGCLLDYVRKRQSQPDYINTGEESDESKALSNLEIIRLADGIAKGMTHLAKVKCVHRDLACRNVLLGKNYIPMVSDFGLARDIYESGAYETTSGGKLPVRWMALESLQDYSYTSESDVWSFGVVLWEIETGGKVPYAALGGQEIVKLLKTGERLPKPEGCSDEIYDMMVKCWHPNPKERPTFQELARAMDSLLSAEADYLEILSEDPTETEEDQHYDEVQFDRIPEDYFWPSELRIHDPEALPAKGQVAQRSLEKDVPRGGEDTGF</sequence>
<feature type="domain" description="Fibronectin type-III" evidence="20">
    <location>
        <begin position="30"/>
        <end position="121"/>
    </location>
</feature>
<evidence type="ECO:0000256" key="8">
    <source>
        <dbReference type="ARBA" id="ARBA00022989"/>
    </source>
</evidence>
<dbReference type="PRINTS" id="PR00109">
    <property type="entry name" value="TYRKINASE"/>
</dbReference>
<name>A0ABN8LQ78_9CNID</name>
<dbReference type="SUPFAM" id="SSF56112">
    <property type="entry name" value="Protein kinase-like (PK-like)"/>
    <property type="match status" value="1"/>
</dbReference>
<dbReference type="Gene3D" id="3.30.200.20">
    <property type="entry name" value="Phosphorylase Kinase, domain 1"/>
    <property type="match status" value="1"/>
</dbReference>
<evidence type="ECO:0000256" key="5">
    <source>
        <dbReference type="ARBA" id="ARBA00022692"/>
    </source>
</evidence>
<evidence type="ECO:0000313" key="22">
    <source>
        <dbReference type="Proteomes" id="UP001159427"/>
    </source>
</evidence>
<feature type="domain" description="Fibronectin type-III" evidence="20">
    <location>
        <begin position="347"/>
        <end position="446"/>
    </location>
</feature>
<keyword evidence="8 17" id="KW-1133">Transmembrane helix</keyword>
<evidence type="ECO:0000256" key="12">
    <source>
        <dbReference type="ARBA" id="ARBA00023180"/>
    </source>
</evidence>
<dbReference type="InterPro" id="IPR001245">
    <property type="entry name" value="Ser-Thr/Tyr_kinase_cat_dom"/>
</dbReference>
<keyword evidence="11" id="KW-0675">Receptor</keyword>
<feature type="transmembrane region" description="Helical" evidence="17">
    <location>
        <begin position="449"/>
        <end position="472"/>
    </location>
</feature>
<dbReference type="SUPFAM" id="SSF49265">
    <property type="entry name" value="Fibronectin type III"/>
    <property type="match status" value="2"/>
</dbReference>
<evidence type="ECO:0000256" key="2">
    <source>
        <dbReference type="ARBA" id="ARBA00006692"/>
    </source>
</evidence>
<reference evidence="21 22" key="1">
    <citation type="submission" date="2022-05" db="EMBL/GenBank/DDBJ databases">
        <authorList>
            <consortium name="Genoscope - CEA"/>
            <person name="William W."/>
        </authorList>
    </citation>
    <scope>NUCLEOTIDE SEQUENCE [LARGE SCALE GENOMIC DNA]</scope>
</reference>
<protein>
    <recommendedName>
        <fullName evidence="3">receptor protein-tyrosine kinase</fullName>
        <ecNumber evidence="3">2.7.10.1</ecNumber>
    </recommendedName>
</protein>
<comment type="catalytic activity">
    <reaction evidence="14">
        <text>L-tyrosyl-[protein] + ATP = O-phospho-L-tyrosyl-[protein] + ADP + H(+)</text>
        <dbReference type="Rhea" id="RHEA:10596"/>
        <dbReference type="Rhea" id="RHEA-COMP:10136"/>
        <dbReference type="Rhea" id="RHEA-COMP:20101"/>
        <dbReference type="ChEBI" id="CHEBI:15378"/>
        <dbReference type="ChEBI" id="CHEBI:30616"/>
        <dbReference type="ChEBI" id="CHEBI:46858"/>
        <dbReference type="ChEBI" id="CHEBI:61978"/>
        <dbReference type="ChEBI" id="CHEBI:456216"/>
        <dbReference type="EC" id="2.7.10.1"/>
    </reaction>
</comment>
<dbReference type="SMART" id="SM00409">
    <property type="entry name" value="IG"/>
    <property type="match status" value="1"/>
</dbReference>
<evidence type="ECO:0000256" key="7">
    <source>
        <dbReference type="ARBA" id="ARBA00022777"/>
    </source>
</evidence>
<evidence type="ECO:0000256" key="13">
    <source>
        <dbReference type="ARBA" id="ARBA00023319"/>
    </source>
</evidence>
<dbReference type="Proteomes" id="UP001159427">
    <property type="component" value="Unassembled WGS sequence"/>
</dbReference>
<keyword evidence="9 17" id="KW-0472">Membrane</keyword>